<proteinExistence type="predicted"/>
<organism evidence="1 2">
    <name type="scientific">Salinispira pacifica</name>
    <dbReference type="NCBI Taxonomy" id="1307761"/>
    <lineage>
        <taxon>Bacteria</taxon>
        <taxon>Pseudomonadati</taxon>
        <taxon>Spirochaetota</taxon>
        <taxon>Spirochaetia</taxon>
        <taxon>Spirochaetales</taxon>
        <taxon>Spirochaetaceae</taxon>
        <taxon>Salinispira</taxon>
    </lineage>
</organism>
<reference evidence="1 2" key="1">
    <citation type="journal article" date="2015" name="Stand. Genomic Sci.">
        <title>Complete genome sequence and description of Salinispira pacifica gen. nov., sp. nov., a novel spirochaete isolated form a hypersaline microbial mat.</title>
        <authorList>
            <person name="Ben Hania W."/>
            <person name="Joseph M."/>
            <person name="Schumann P."/>
            <person name="Bunk B."/>
            <person name="Fiebig A."/>
            <person name="Sproer C."/>
            <person name="Klenk H.P."/>
            <person name="Fardeau M.L."/>
            <person name="Spring S."/>
        </authorList>
    </citation>
    <scope>NUCLEOTIDE SEQUENCE [LARGE SCALE GENOMIC DNA]</scope>
    <source>
        <strain evidence="1 2">L21-RPul-D2</strain>
    </source>
</reference>
<dbReference type="KEGG" id="slr:L21SP2_0009"/>
<keyword evidence="2" id="KW-1185">Reference proteome</keyword>
<gene>
    <name evidence="1" type="ORF">L21SP2_0009</name>
</gene>
<dbReference type="STRING" id="1307761.L21SP2_0009"/>
<dbReference type="EMBL" id="CP006939">
    <property type="protein sequence ID" value="AHC13455.1"/>
    <property type="molecule type" value="Genomic_DNA"/>
</dbReference>
<evidence type="ECO:0000313" key="1">
    <source>
        <dbReference type="EMBL" id="AHC13455.1"/>
    </source>
</evidence>
<dbReference type="Proteomes" id="UP000018680">
    <property type="component" value="Chromosome"/>
</dbReference>
<name>V5WCX3_9SPIO</name>
<dbReference type="AlphaFoldDB" id="V5WCX3"/>
<sequence length="45" mass="5325">MLKKAEKASGTLPGPFYVDSLWINSLYFSVKCRKKKHRIRILMNR</sequence>
<evidence type="ECO:0000313" key="2">
    <source>
        <dbReference type="Proteomes" id="UP000018680"/>
    </source>
</evidence>
<accession>V5WCX3</accession>
<dbReference type="HOGENOM" id="CLU_3205073_0_0_12"/>
<protein>
    <submittedName>
        <fullName evidence="1">Uncharacterized protein</fullName>
    </submittedName>
</protein>